<organism evidence="4 5">
    <name type="scientific">Tenggerimyces flavus</name>
    <dbReference type="NCBI Taxonomy" id="1708749"/>
    <lineage>
        <taxon>Bacteria</taxon>
        <taxon>Bacillati</taxon>
        <taxon>Actinomycetota</taxon>
        <taxon>Actinomycetes</taxon>
        <taxon>Propionibacteriales</taxon>
        <taxon>Nocardioidaceae</taxon>
        <taxon>Tenggerimyces</taxon>
    </lineage>
</organism>
<feature type="repeat" description="ANK" evidence="3">
    <location>
        <begin position="328"/>
        <end position="360"/>
    </location>
</feature>
<dbReference type="InterPro" id="IPR050745">
    <property type="entry name" value="Multifunctional_regulatory"/>
</dbReference>
<evidence type="ECO:0000256" key="2">
    <source>
        <dbReference type="ARBA" id="ARBA00023043"/>
    </source>
</evidence>
<keyword evidence="5" id="KW-1185">Reference proteome</keyword>
<dbReference type="Gene3D" id="1.25.40.20">
    <property type="entry name" value="Ankyrin repeat-containing domain"/>
    <property type="match status" value="2"/>
</dbReference>
<evidence type="ECO:0000313" key="4">
    <source>
        <dbReference type="EMBL" id="MFC3765530.1"/>
    </source>
</evidence>
<evidence type="ECO:0000256" key="3">
    <source>
        <dbReference type="PROSITE-ProRule" id="PRU00023"/>
    </source>
</evidence>
<dbReference type="Pfam" id="PF12796">
    <property type="entry name" value="Ank_2"/>
    <property type="match status" value="1"/>
</dbReference>
<keyword evidence="1" id="KW-0677">Repeat</keyword>
<dbReference type="EMBL" id="JBHRZH010000041">
    <property type="protein sequence ID" value="MFC3765530.1"/>
    <property type="molecule type" value="Genomic_DNA"/>
</dbReference>
<accession>A0ABV7YJJ5</accession>
<feature type="repeat" description="ANK" evidence="3">
    <location>
        <begin position="429"/>
        <end position="461"/>
    </location>
</feature>
<proteinExistence type="predicted"/>
<dbReference type="PROSITE" id="PS50088">
    <property type="entry name" value="ANK_REPEAT"/>
    <property type="match status" value="2"/>
</dbReference>
<dbReference type="PANTHER" id="PTHR24189">
    <property type="entry name" value="MYOTROPHIN"/>
    <property type="match status" value="1"/>
</dbReference>
<keyword evidence="2 3" id="KW-0040">ANK repeat</keyword>
<evidence type="ECO:0000313" key="5">
    <source>
        <dbReference type="Proteomes" id="UP001595699"/>
    </source>
</evidence>
<comment type="caution">
    <text evidence="4">The sequence shown here is derived from an EMBL/GenBank/DDBJ whole genome shotgun (WGS) entry which is preliminary data.</text>
</comment>
<dbReference type="PROSITE" id="PS50297">
    <property type="entry name" value="ANK_REP_REGION"/>
    <property type="match status" value="2"/>
</dbReference>
<dbReference type="SUPFAM" id="SSF48403">
    <property type="entry name" value="Ankyrin repeat"/>
    <property type="match status" value="1"/>
</dbReference>
<protein>
    <submittedName>
        <fullName evidence="4">Ankyrin repeat domain-containing protein</fullName>
    </submittedName>
</protein>
<reference evidence="5" key="1">
    <citation type="journal article" date="2019" name="Int. J. Syst. Evol. Microbiol.">
        <title>The Global Catalogue of Microorganisms (GCM) 10K type strain sequencing project: providing services to taxonomists for standard genome sequencing and annotation.</title>
        <authorList>
            <consortium name="The Broad Institute Genomics Platform"/>
            <consortium name="The Broad Institute Genome Sequencing Center for Infectious Disease"/>
            <person name="Wu L."/>
            <person name="Ma J."/>
        </authorList>
    </citation>
    <scope>NUCLEOTIDE SEQUENCE [LARGE SCALE GENOMIC DNA]</scope>
    <source>
        <strain evidence="5">CGMCC 4.7241</strain>
    </source>
</reference>
<dbReference type="Proteomes" id="UP001595699">
    <property type="component" value="Unassembled WGS sequence"/>
</dbReference>
<dbReference type="PANTHER" id="PTHR24189:SF50">
    <property type="entry name" value="ANKYRIN REPEAT AND SOCS BOX PROTEIN 2"/>
    <property type="match status" value="1"/>
</dbReference>
<dbReference type="RefSeq" id="WP_205116661.1">
    <property type="nucleotide sequence ID" value="NZ_JAFBCM010000001.1"/>
</dbReference>
<dbReference type="InterPro" id="IPR002110">
    <property type="entry name" value="Ankyrin_rpt"/>
</dbReference>
<gene>
    <name evidence="4" type="ORF">ACFOUW_32180</name>
</gene>
<name>A0ABV7YJJ5_9ACTN</name>
<sequence length="493" mass="53364">MSTISLPDHPSLGYLKQQARALQQDVRAGTAEAIERVESRYPSGATDREAFPLATAQLVIAREYGFPSWPRLKKFVEISGSYRWEVRTDAPDGESVAARFCRLACLIYTRGDGPDRWAQARDLLTQQPNLVENDIWAAAAAFDAATVERLLVDDPSLARKGGGPYGCSPLFYLSYSRIARDVPRDTLLGIAHRLLEAGADPNEGYLWNGGPYPFTVITGVFGEGEQGPDNQPRQAHAQDLARLLLESGTNANDSQTLYDRMFQPGNEHLELLFEYGLGGDGGTWEERMGETPAEMLRTQLKWAIQHGLLDRVRLLAANGVDVLSPYDDGGTPIELATVNGHAAIADVLAAAGAERPTLDPVAAVIAAAMAGDRTTLEAHPDAVAEARSARPGLLVWAAAQGRIDAVATMLDHGWDVNARGRSDVPEECDFTTALHCAAGDGNVELTKLLLERGADQSLRDNNFDATPLGWAEHFERTETIALLSGGNDADTDH</sequence>
<evidence type="ECO:0000256" key="1">
    <source>
        <dbReference type="ARBA" id="ARBA00022737"/>
    </source>
</evidence>
<dbReference type="SMART" id="SM00248">
    <property type="entry name" value="ANK"/>
    <property type="match status" value="5"/>
</dbReference>
<dbReference type="InterPro" id="IPR036770">
    <property type="entry name" value="Ankyrin_rpt-contain_sf"/>
</dbReference>